<gene>
    <name evidence="3" type="ORF">pHA1_gp19</name>
</gene>
<feature type="transmembrane region" description="Helical" evidence="2">
    <location>
        <begin position="6"/>
        <end position="28"/>
    </location>
</feature>
<keyword evidence="2" id="KW-0472">Membrane</keyword>
<dbReference type="EMBL" id="GU722198">
    <property type="protein sequence ID" value="ADJ54297.1"/>
    <property type="molecule type" value="Genomic_DNA"/>
</dbReference>
<protein>
    <submittedName>
        <fullName evidence="3">Uncharacterized protein</fullName>
    </submittedName>
</protein>
<organism evidence="3">
    <name type="scientific">archaeon enrichment culture clone 1(2010)</name>
    <dbReference type="NCBI Taxonomy" id="795325"/>
    <lineage>
        <taxon>Archaea</taxon>
        <taxon>environmental samples</taxon>
    </lineage>
</organism>
<evidence type="ECO:0000256" key="1">
    <source>
        <dbReference type="SAM" id="MobiDB-lite"/>
    </source>
</evidence>
<keyword evidence="2" id="KW-1133">Transmembrane helix</keyword>
<keyword evidence="2" id="KW-0812">Transmembrane</keyword>
<sequence length="475" mass="53474">MVFWDIILVSYWANGLVVWRVIILVSYWSMGIMTQWTKILSVYYPKRISDCWSIGILISMKRIYITDEAYQALVGYTLLVNRTTKGMSLVASSLILDAIAQKTNIPVNQQSKVPVDQKTSRPETQESNVPKSYQPSGPKSQKTSGTKDQSTENPPQVASRAKSEKSVFDRWMVKYAGIIDGIQNMSKLEKEAKELKFLFYPVGKDRAVVVDRYWINKAIELANNPKFKIGLGRAEEIAKAVIEGGKKDEELSLVERIGLTLFMLNKDGYAIYSSTGWTLAIPDIALDVSGKEKPAPQAPKPETQKTEEKKPEASPEAKKEEPKPEPKQEDICSEKKIPEPQDLDFVRVDGAVEQITVRECAERKGYHFYMLVPELGVVVNPKFEDELLEKIRNGQIKYARADIDSVVESYVKNRAKSLGLEEKQKILMKVLLQEARLTYTNGEWKVVEKPKTSKAEAKAGVKTGSMIDNVQGQGV</sequence>
<reference evidence="3" key="1">
    <citation type="journal article" date="2010" name="Environ. Microbiol.">
        <title>Metagenomic analyses of novel viruses and plasmids from a cultured environmental sample of hyperthermophilic neutrophiles.</title>
        <authorList>
            <person name="Garrett R.A."/>
            <person name="Prangishvili D."/>
            <person name="Shah S.A."/>
            <person name="Reuter M."/>
            <person name="Stetter K.O."/>
            <person name="Peng X."/>
        </authorList>
    </citation>
    <scope>NUCLEOTIDE SEQUENCE</scope>
    <source>
        <plasmid evidence="3">hyperthermophilic archaeal plasmid 1</plasmid>
    </source>
</reference>
<keyword evidence="3" id="KW-0614">Plasmid</keyword>
<feature type="compositionally biased region" description="Basic and acidic residues" evidence="1">
    <location>
        <begin position="302"/>
        <end position="336"/>
    </location>
</feature>
<feature type="compositionally biased region" description="Polar residues" evidence="1">
    <location>
        <begin position="125"/>
        <end position="156"/>
    </location>
</feature>
<feature type="region of interest" description="Disordered" evidence="1">
    <location>
        <begin position="290"/>
        <end position="336"/>
    </location>
</feature>
<evidence type="ECO:0000313" key="3">
    <source>
        <dbReference type="EMBL" id="ADJ54297.1"/>
    </source>
</evidence>
<dbReference type="AlphaFoldDB" id="D9CGE3"/>
<geneLocation type="plasmid" evidence="3">
    <name>hyperthermophilic archaeal plasmid 1</name>
</geneLocation>
<proteinExistence type="predicted"/>
<accession>D9CGE3</accession>
<feature type="region of interest" description="Disordered" evidence="1">
    <location>
        <begin position="110"/>
        <end position="163"/>
    </location>
</feature>
<name>D9CGE3_9ARCH</name>
<evidence type="ECO:0000256" key="2">
    <source>
        <dbReference type="SAM" id="Phobius"/>
    </source>
</evidence>